<evidence type="ECO:0008006" key="3">
    <source>
        <dbReference type="Google" id="ProtNLM"/>
    </source>
</evidence>
<evidence type="ECO:0000313" key="2">
    <source>
        <dbReference type="Proteomes" id="UP001324380"/>
    </source>
</evidence>
<dbReference type="EMBL" id="CP139558">
    <property type="protein sequence ID" value="WPU97038.1"/>
    <property type="molecule type" value="Genomic_DNA"/>
</dbReference>
<dbReference type="RefSeq" id="WP_321566124.1">
    <property type="nucleotide sequence ID" value="NZ_CP139558.1"/>
</dbReference>
<name>A0ABZ0TY98_9SPHI</name>
<dbReference type="InterPro" id="IPR011990">
    <property type="entry name" value="TPR-like_helical_dom_sf"/>
</dbReference>
<dbReference type="SUPFAM" id="SSF48452">
    <property type="entry name" value="TPR-like"/>
    <property type="match status" value="1"/>
</dbReference>
<proteinExistence type="predicted"/>
<organism evidence="1 2">
    <name type="scientific">Mucilaginibacter sabulilitoris</name>
    <dbReference type="NCBI Taxonomy" id="1173583"/>
    <lineage>
        <taxon>Bacteria</taxon>
        <taxon>Pseudomonadati</taxon>
        <taxon>Bacteroidota</taxon>
        <taxon>Sphingobacteriia</taxon>
        <taxon>Sphingobacteriales</taxon>
        <taxon>Sphingobacteriaceae</taxon>
        <taxon>Mucilaginibacter</taxon>
    </lineage>
</organism>
<evidence type="ECO:0000313" key="1">
    <source>
        <dbReference type="EMBL" id="WPU97038.1"/>
    </source>
</evidence>
<dbReference type="Proteomes" id="UP001324380">
    <property type="component" value="Chromosome"/>
</dbReference>
<keyword evidence="2" id="KW-1185">Reference proteome</keyword>
<protein>
    <recommendedName>
        <fullName evidence="3">Tetratricopeptide repeat protein</fullName>
    </recommendedName>
</protein>
<reference evidence="1 2" key="1">
    <citation type="submission" date="2023-11" db="EMBL/GenBank/DDBJ databases">
        <title>Analysis of the Genomes of Mucilaginibacter gossypii cycad 4 and M. sabulilitoris SNA2: microbes with the potential for plant growth promotion.</title>
        <authorList>
            <person name="Hirsch A.M."/>
            <person name="Humm E."/>
            <person name="Rubbi M."/>
            <person name="Del Vecchio G."/>
            <person name="Ha S.M."/>
            <person name="Pellegrini M."/>
            <person name="Gunsalus R.P."/>
        </authorList>
    </citation>
    <scope>NUCLEOTIDE SEQUENCE [LARGE SCALE GENOMIC DNA]</scope>
    <source>
        <strain evidence="1 2">SNA2</strain>
    </source>
</reference>
<dbReference type="Gene3D" id="1.25.40.10">
    <property type="entry name" value="Tetratricopeptide repeat domain"/>
    <property type="match status" value="1"/>
</dbReference>
<accession>A0ABZ0TY98</accession>
<sequence length="179" mass="20297">MSNQEPKSSGDFFYLAKQKIQENKLDEARLFAQRAIALSQTEKNEPGRAMNLSLLGEIEAWSKHYESAFHYFDQAIIVFTTLGEIRDAGITRHQYAKFRYISGQIPEAGELFLASAQSFEQINDQATLKLVVNSFDTFVRELGENDAIYITQNTLMGFIKLGSKGAREVLMNILNKMSK</sequence>
<gene>
    <name evidence="1" type="ORF">SNE25_16065</name>
</gene>